<dbReference type="AlphaFoldDB" id="A0A1B6C7T3"/>
<name>A0A1B6C7T3_9HEMI</name>
<reference evidence="1" key="1">
    <citation type="submission" date="2015-12" db="EMBL/GenBank/DDBJ databases">
        <title>De novo transcriptome assembly of four potential Pierce s Disease insect vectors from Arizona vineyards.</title>
        <authorList>
            <person name="Tassone E.E."/>
        </authorList>
    </citation>
    <scope>NUCLEOTIDE SEQUENCE</scope>
</reference>
<proteinExistence type="predicted"/>
<dbReference type="EMBL" id="GEDC01027814">
    <property type="protein sequence ID" value="JAS09484.1"/>
    <property type="molecule type" value="Transcribed_RNA"/>
</dbReference>
<evidence type="ECO:0000313" key="1">
    <source>
        <dbReference type="EMBL" id="JAS09484.1"/>
    </source>
</evidence>
<sequence length="295" mass="34035">MLNVHKIIQDNLSGNPSDAIATKLYNIDGFQICTCNKAKEKHFETLCYHGERSGKNEELVPCYLSYAEILIALEEPVKASEILQSAFKLMEFVNSFKLRNLFLGRIFSLAGQGCLLRKELENAEVYLKKAVYLLRKTHWPLLFHSKSSIIKKPSLREILEMEITAKTMLWKVYYMKGKTKKLQFHALKTFKLASRFNCSFVDFCLIYTNLIVSFPFMKARINTLLDKFIENDCPINLHTKKSTEVLYIGMLFTAMFQRRLLEGNVSEALKNGCVVLDIARKMKADEITVYVLPLM</sequence>
<protein>
    <submittedName>
        <fullName evidence="1">Uncharacterized protein</fullName>
    </submittedName>
</protein>
<feature type="non-terminal residue" evidence="1">
    <location>
        <position position="295"/>
    </location>
</feature>
<accession>A0A1B6C7T3</accession>
<organism evidence="1">
    <name type="scientific">Clastoptera arizonana</name>
    <name type="common">Arizona spittle bug</name>
    <dbReference type="NCBI Taxonomy" id="38151"/>
    <lineage>
        <taxon>Eukaryota</taxon>
        <taxon>Metazoa</taxon>
        <taxon>Ecdysozoa</taxon>
        <taxon>Arthropoda</taxon>
        <taxon>Hexapoda</taxon>
        <taxon>Insecta</taxon>
        <taxon>Pterygota</taxon>
        <taxon>Neoptera</taxon>
        <taxon>Paraneoptera</taxon>
        <taxon>Hemiptera</taxon>
        <taxon>Auchenorrhyncha</taxon>
        <taxon>Cercopoidea</taxon>
        <taxon>Clastopteridae</taxon>
        <taxon>Clastoptera</taxon>
    </lineage>
</organism>
<gene>
    <name evidence="1" type="ORF">g.2633</name>
</gene>